<dbReference type="PROSITE" id="PS00107">
    <property type="entry name" value="PROTEIN_KINASE_ATP"/>
    <property type="match status" value="1"/>
</dbReference>
<reference evidence="12 13" key="1">
    <citation type="submission" date="2024-10" db="EMBL/GenBank/DDBJ databases">
        <title>Updated reference genomes for cyclostephanoid diatoms.</title>
        <authorList>
            <person name="Roberts W.R."/>
            <person name="Alverson A.J."/>
        </authorList>
    </citation>
    <scope>NUCLEOTIDE SEQUENCE [LARGE SCALE GENOMIC DNA]</scope>
    <source>
        <strain evidence="12 13">AJA276-08</strain>
    </source>
</reference>
<feature type="domain" description="PPM-type phosphatase" evidence="11">
    <location>
        <begin position="688"/>
        <end position="1053"/>
    </location>
</feature>
<evidence type="ECO:0000256" key="6">
    <source>
        <dbReference type="ARBA" id="ARBA00022912"/>
    </source>
</evidence>
<dbReference type="InterPro" id="IPR036457">
    <property type="entry name" value="PPM-type-like_dom_sf"/>
</dbReference>
<evidence type="ECO:0000313" key="13">
    <source>
        <dbReference type="Proteomes" id="UP001530315"/>
    </source>
</evidence>
<dbReference type="InterPro" id="IPR000222">
    <property type="entry name" value="PP2C_BS"/>
</dbReference>
<evidence type="ECO:0000256" key="1">
    <source>
        <dbReference type="ARBA" id="ARBA00004170"/>
    </source>
</evidence>
<keyword evidence="9" id="KW-0732">Signal</keyword>
<keyword evidence="4 8" id="KW-0378">Hydrolase</keyword>
<feature type="chain" id="PRO_5044811444" evidence="9">
    <location>
        <begin position="22"/>
        <end position="1056"/>
    </location>
</feature>
<evidence type="ECO:0000313" key="12">
    <source>
        <dbReference type="EMBL" id="KAL3791045.1"/>
    </source>
</evidence>
<dbReference type="GO" id="GO:0005524">
    <property type="term" value="F:ATP binding"/>
    <property type="evidence" value="ECO:0007669"/>
    <property type="project" value="UniProtKB-UniRule"/>
</dbReference>
<keyword evidence="2" id="KW-0479">Metal-binding</keyword>
<evidence type="ECO:0000256" key="2">
    <source>
        <dbReference type="ARBA" id="ARBA00022723"/>
    </source>
</evidence>
<dbReference type="GO" id="GO:0046872">
    <property type="term" value="F:metal ion binding"/>
    <property type="evidence" value="ECO:0007669"/>
    <property type="project" value="UniProtKB-KW"/>
</dbReference>
<feature type="binding site" evidence="7">
    <location>
        <position position="115"/>
    </location>
    <ligand>
        <name>ATP</name>
        <dbReference type="ChEBI" id="CHEBI:30616"/>
    </ligand>
</feature>
<dbReference type="GO" id="GO:0016020">
    <property type="term" value="C:membrane"/>
    <property type="evidence" value="ECO:0007669"/>
    <property type="project" value="UniProtKB-SubCell"/>
</dbReference>
<sequence>MPLMTGAAFAFLLLTAKDARAWTLPSHPSSVAPSALMRRQHEFFNVRRHPLRSSPLSATSTAEASSDIKSILEDVGESSLPLLRIGRRVGSGSYGTVHQGYLVRAEDDIQPCIAKRAWTLAELEAHVPYRILKLDQEEKQRRDQLAVAQQTGLASVKLAQNYEGVSNAESEPLSASDLKKRFDRCRHYWDVERHCYQKMEETKRQKNRIGIAAPKFLGVHRDDGRVDKLGSGVSIQEYGGALSNEEGYAKNICHEWMVLEFVGTSLDDGSIGKPAQTLLDAMELAWKGQHLQSGRGSHCLYDVQKAMNLPEAYTFGDTLDAIFLSLLENLRDIHDYNIVHRDLKPGNLLCANQRLRLFDFGSAADLDPSPAPSGIGSIFSGGTRRVGYDEGLAAISPVYCAPEVFVKVNDNPLSFDVFSAGLIMSQLIFNLLDERTDAGFLQQLKDMNYDLDSWLEKELGAKLRPSGLENGLVFIGDRRGLWSLMKRMLDPNPVNRISSSQALQRLKQITGLRNGEIEWSDSAIMEVASDEAYFETVIESFNHCTLNLGPENMPRPLHFLASFKKGSPVGLMLAEASEVVDDGTMSTGEWERWQLATQSAFPGEVFVKGWDASSQAGLLGIFEIGDRLRGVGELPFVDGGFEQAIKLINRQPAKGASLKLHFDRIPTPKVPAKSGRTQVDSHRTKVVGQGAWKSGGRRGNQEDAFGKFSSGYHTGMHSKQGRTNDHVEFTSPKSVLHEIRNEKKGENVLLAGVFDGHAGTAASETVSGILPSFFASELFSTTEATIKHALESSWQYTCDTYRNGCDINGECSARYDPREGILYAETGSKDLFGKSSFAFSICFIRSSVFIAPVVNHSLSSNVEVAGTTATIAAISMTPSGTDELTILNCGDSRTLVVGQPVSPEQGDSVVVFETRDHSPDDEIEIERLEQGRKAGLDYSIPQCSTSGSFVVVGDYQYALCRSLEGSFVTSKGIVSDPDVTSLNLSSSLADREHCALVLACDGLFEVMSNEEVGREVIRLRGEGYMAGDTAKNLCGQALKKGSYDNLCVVVIYLDHA</sequence>
<evidence type="ECO:0000259" key="10">
    <source>
        <dbReference type="PROSITE" id="PS50011"/>
    </source>
</evidence>
<dbReference type="Gene3D" id="3.60.40.10">
    <property type="entry name" value="PPM-type phosphatase domain"/>
    <property type="match status" value="1"/>
</dbReference>
<dbReference type="SMART" id="SM00220">
    <property type="entry name" value="S_TKc"/>
    <property type="match status" value="1"/>
</dbReference>
<comment type="subcellular location">
    <subcellularLocation>
        <location evidence="1">Membrane</location>
        <topology evidence="1">Peripheral membrane protein</topology>
    </subcellularLocation>
</comment>
<evidence type="ECO:0000256" key="8">
    <source>
        <dbReference type="RuleBase" id="RU003465"/>
    </source>
</evidence>
<dbReference type="InterPro" id="IPR017441">
    <property type="entry name" value="Protein_kinase_ATP_BS"/>
</dbReference>
<keyword evidence="6 8" id="KW-0904">Protein phosphatase</keyword>
<dbReference type="InterPro" id="IPR008271">
    <property type="entry name" value="Ser/Thr_kinase_AS"/>
</dbReference>
<accession>A0ABD3PSQ5</accession>
<protein>
    <submittedName>
        <fullName evidence="12">Uncharacterized protein</fullName>
    </submittedName>
</protein>
<dbReference type="PROSITE" id="PS51746">
    <property type="entry name" value="PPM_2"/>
    <property type="match status" value="1"/>
</dbReference>
<name>A0ABD3PSQ5_9STRA</name>
<dbReference type="Pfam" id="PF00481">
    <property type="entry name" value="PP2C"/>
    <property type="match status" value="1"/>
</dbReference>
<evidence type="ECO:0000256" key="4">
    <source>
        <dbReference type="ARBA" id="ARBA00022801"/>
    </source>
</evidence>
<dbReference type="Pfam" id="PF00069">
    <property type="entry name" value="Pkinase"/>
    <property type="match status" value="1"/>
</dbReference>
<dbReference type="PROSITE" id="PS01032">
    <property type="entry name" value="PPM_1"/>
    <property type="match status" value="1"/>
</dbReference>
<dbReference type="CDD" id="cd00143">
    <property type="entry name" value="PP2Cc"/>
    <property type="match status" value="1"/>
</dbReference>
<keyword evidence="3 7" id="KW-0547">Nucleotide-binding</keyword>
<dbReference type="InterPro" id="IPR011009">
    <property type="entry name" value="Kinase-like_dom_sf"/>
</dbReference>
<evidence type="ECO:0000256" key="7">
    <source>
        <dbReference type="PROSITE-ProRule" id="PRU10141"/>
    </source>
</evidence>
<dbReference type="SUPFAM" id="SSF81606">
    <property type="entry name" value="PP2C-like"/>
    <property type="match status" value="1"/>
</dbReference>
<dbReference type="Gene3D" id="1.10.510.10">
    <property type="entry name" value="Transferase(Phosphotransferase) domain 1"/>
    <property type="match status" value="1"/>
</dbReference>
<dbReference type="EMBL" id="JALLAZ020000608">
    <property type="protein sequence ID" value="KAL3791045.1"/>
    <property type="molecule type" value="Genomic_DNA"/>
</dbReference>
<evidence type="ECO:0000256" key="5">
    <source>
        <dbReference type="ARBA" id="ARBA00022840"/>
    </source>
</evidence>
<evidence type="ECO:0000256" key="9">
    <source>
        <dbReference type="SAM" id="SignalP"/>
    </source>
</evidence>
<comment type="caution">
    <text evidence="12">The sequence shown here is derived from an EMBL/GenBank/DDBJ whole genome shotgun (WGS) entry which is preliminary data.</text>
</comment>
<evidence type="ECO:0000259" key="11">
    <source>
        <dbReference type="PROSITE" id="PS51746"/>
    </source>
</evidence>
<dbReference type="SUPFAM" id="SSF56112">
    <property type="entry name" value="Protein kinase-like (PK-like)"/>
    <property type="match status" value="2"/>
</dbReference>
<proteinExistence type="inferred from homology"/>
<dbReference type="InterPro" id="IPR000719">
    <property type="entry name" value="Prot_kinase_dom"/>
</dbReference>
<keyword evidence="5 7" id="KW-0067">ATP-binding</keyword>
<feature type="signal peptide" evidence="9">
    <location>
        <begin position="1"/>
        <end position="21"/>
    </location>
</feature>
<evidence type="ECO:0000256" key="3">
    <source>
        <dbReference type="ARBA" id="ARBA00022741"/>
    </source>
</evidence>
<comment type="similarity">
    <text evidence="8">Belongs to the PP2C family.</text>
</comment>
<dbReference type="PROSITE" id="PS50011">
    <property type="entry name" value="PROTEIN_KINASE_DOM"/>
    <property type="match status" value="1"/>
</dbReference>
<dbReference type="Proteomes" id="UP001530315">
    <property type="component" value="Unassembled WGS sequence"/>
</dbReference>
<dbReference type="PROSITE" id="PS00108">
    <property type="entry name" value="PROTEIN_KINASE_ST"/>
    <property type="match status" value="1"/>
</dbReference>
<dbReference type="GO" id="GO:0004721">
    <property type="term" value="F:phosphoprotein phosphatase activity"/>
    <property type="evidence" value="ECO:0007669"/>
    <property type="project" value="UniProtKB-KW"/>
</dbReference>
<feature type="domain" description="Protein kinase" evidence="10">
    <location>
        <begin position="83"/>
        <end position="509"/>
    </location>
</feature>
<dbReference type="PANTHER" id="PTHR47992">
    <property type="entry name" value="PROTEIN PHOSPHATASE"/>
    <property type="match status" value="1"/>
</dbReference>
<dbReference type="AlphaFoldDB" id="A0ABD3PSQ5"/>
<dbReference type="InterPro" id="IPR015655">
    <property type="entry name" value="PP2C"/>
</dbReference>
<dbReference type="InterPro" id="IPR001932">
    <property type="entry name" value="PPM-type_phosphatase-like_dom"/>
</dbReference>
<gene>
    <name evidence="12" type="ORF">ACHAW5_002822</name>
</gene>
<dbReference type="SMART" id="SM00332">
    <property type="entry name" value="PP2Cc"/>
    <property type="match status" value="1"/>
</dbReference>
<keyword evidence="13" id="KW-1185">Reference proteome</keyword>
<organism evidence="12 13">
    <name type="scientific">Stephanodiscus triporus</name>
    <dbReference type="NCBI Taxonomy" id="2934178"/>
    <lineage>
        <taxon>Eukaryota</taxon>
        <taxon>Sar</taxon>
        <taxon>Stramenopiles</taxon>
        <taxon>Ochrophyta</taxon>
        <taxon>Bacillariophyta</taxon>
        <taxon>Coscinodiscophyceae</taxon>
        <taxon>Thalassiosirophycidae</taxon>
        <taxon>Stephanodiscales</taxon>
        <taxon>Stephanodiscaceae</taxon>
        <taxon>Stephanodiscus</taxon>
    </lineage>
</organism>